<dbReference type="AlphaFoldDB" id="A0A8H3R341"/>
<evidence type="ECO:0000313" key="3">
    <source>
        <dbReference type="Proteomes" id="UP000615446"/>
    </source>
</evidence>
<accession>A0A8H3R341</accession>
<evidence type="ECO:0000313" key="2">
    <source>
        <dbReference type="EMBL" id="GET01063.1"/>
    </source>
</evidence>
<dbReference type="PROSITE" id="PS51257">
    <property type="entry name" value="PROKAR_LIPOPROTEIN"/>
    <property type="match status" value="1"/>
</dbReference>
<dbReference type="EMBL" id="BLAL01000297">
    <property type="protein sequence ID" value="GET01063.1"/>
    <property type="molecule type" value="Genomic_DNA"/>
</dbReference>
<gene>
    <name evidence="2" type="ORF">RCL2_002749200</name>
</gene>
<protein>
    <recommendedName>
        <fullName evidence="4">Lipoprotein</fullName>
    </recommendedName>
</protein>
<name>A0A8H3R341_9GLOM</name>
<dbReference type="Proteomes" id="UP000615446">
    <property type="component" value="Unassembled WGS sequence"/>
</dbReference>
<evidence type="ECO:0000256" key="1">
    <source>
        <dbReference type="SAM" id="Phobius"/>
    </source>
</evidence>
<proteinExistence type="predicted"/>
<keyword evidence="1" id="KW-0812">Transmembrane</keyword>
<keyword evidence="1" id="KW-0472">Membrane</keyword>
<sequence length="66" mass="7721">MLSLKRSEFQKEAKIRFYFGCLVPFFLFAGCLIPEGLDEPKIIGYFFRLNTPGDFGLFKKTLKKHQ</sequence>
<evidence type="ECO:0008006" key="4">
    <source>
        <dbReference type="Google" id="ProtNLM"/>
    </source>
</evidence>
<reference evidence="2" key="1">
    <citation type="submission" date="2019-10" db="EMBL/GenBank/DDBJ databases">
        <title>Conservation and host-specific expression of non-tandemly repeated heterogenous ribosome RNA gene in arbuscular mycorrhizal fungi.</title>
        <authorList>
            <person name="Maeda T."/>
            <person name="Kobayashi Y."/>
            <person name="Nakagawa T."/>
            <person name="Ezawa T."/>
            <person name="Yamaguchi K."/>
            <person name="Bino T."/>
            <person name="Nishimoto Y."/>
            <person name="Shigenobu S."/>
            <person name="Kawaguchi M."/>
        </authorList>
    </citation>
    <scope>NUCLEOTIDE SEQUENCE</scope>
    <source>
        <strain evidence="2">HR1</strain>
    </source>
</reference>
<comment type="caution">
    <text evidence="2">The sequence shown here is derived from an EMBL/GenBank/DDBJ whole genome shotgun (WGS) entry which is preliminary data.</text>
</comment>
<organism evidence="2 3">
    <name type="scientific">Rhizophagus clarus</name>
    <dbReference type="NCBI Taxonomy" id="94130"/>
    <lineage>
        <taxon>Eukaryota</taxon>
        <taxon>Fungi</taxon>
        <taxon>Fungi incertae sedis</taxon>
        <taxon>Mucoromycota</taxon>
        <taxon>Glomeromycotina</taxon>
        <taxon>Glomeromycetes</taxon>
        <taxon>Glomerales</taxon>
        <taxon>Glomeraceae</taxon>
        <taxon>Rhizophagus</taxon>
    </lineage>
</organism>
<keyword evidence="1" id="KW-1133">Transmembrane helix</keyword>
<feature type="transmembrane region" description="Helical" evidence="1">
    <location>
        <begin position="15"/>
        <end position="33"/>
    </location>
</feature>